<reference evidence="2 3" key="1">
    <citation type="submission" date="2024-09" db="EMBL/GenBank/DDBJ databases">
        <authorList>
            <person name="Lee S.D."/>
        </authorList>
    </citation>
    <scope>NUCLEOTIDE SEQUENCE [LARGE SCALE GENOMIC DNA]</scope>
    <source>
        <strain evidence="2 3">N8-3</strain>
    </source>
</reference>
<dbReference type="Proteomes" id="UP001592531">
    <property type="component" value="Unassembled WGS sequence"/>
</dbReference>
<accession>A0ABV6VWZ7</accession>
<sequence>MTTRQLDLVDTPLAPGLAALERMRRRSRPTGPFAVRGDRLLVLLPPGSAADVPVLLHWLGWGHLEGVLVPRQRAAEPWMAPQRGGEPDQDALRAEELPRLLDTFADACARALLETVSRSPSRTAHGPCSAPGRGR</sequence>
<organism evidence="2 3">
    <name type="scientific">Streptacidiphilus cavernicola</name>
    <dbReference type="NCBI Taxonomy" id="3342716"/>
    <lineage>
        <taxon>Bacteria</taxon>
        <taxon>Bacillati</taxon>
        <taxon>Actinomycetota</taxon>
        <taxon>Actinomycetes</taxon>
        <taxon>Kitasatosporales</taxon>
        <taxon>Streptomycetaceae</taxon>
        <taxon>Streptacidiphilus</taxon>
    </lineage>
</organism>
<evidence type="ECO:0000313" key="2">
    <source>
        <dbReference type="EMBL" id="MFC1418294.1"/>
    </source>
</evidence>
<protein>
    <submittedName>
        <fullName evidence="2">Uncharacterized protein</fullName>
    </submittedName>
</protein>
<evidence type="ECO:0000313" key="3">
    <source>
        <dbReference type="Proteomes" id="UP001592531"/>
    </source>
</evidence>
<keyword evidence="3" id="KW-1185">Reference proteome</keyword>
<dbReference type="RefSeq" id="WP_380537086.1">
    <property type="nucleotide sequence ID" value="NZ_JBHFAB010000011.1"/>
</dbReference>
<evidence type="ECO:0000256" key="1">
    <source>
        <dbReference type="SAM" id="MobiDB-lite"/>
    </source>
</evidence>
<proteinExistence type="predicted"/>
<gene>
    <name evidence="2" type="ORF">ACEZDE_16855</name>
</gene>
<dbReference type="EMBL" id="JBHFAB010000011">
    <property type="protein sequence ID" value="MFC1418294.1"/>
    <property type="molecule type" value="Genomic_DNA"/>
</dbReference>
<feature type="region of interest" description="Disordered" evidence="1">
    <location>
        <begin position="116"/>
        <end position="135"/>
    </location>
</feature>
<name>A0ABV6VWZ7_9ACTN</name>
<comment type="caution">
    <text evidence="2">The sequence shown here is derived from an EMBL/GenBank/DDBJ whole genome shotgun (WGS) entry which is preliminary data.</text>
</comment>